<evidence type="ECO:0000313" key="1">
    <source>
        <dbReference type="EMBL" id="MCA9728648.1"/>
    </source>
</evidence>
<reference evidence="1" key="2">
    <citation type="journal article" date="2021" name="Microbiome">
        <title>Successional dynamics and alternative stable states in a saline activated sludge microbial community over 9 years.</title>
        <authorList>
            <person name="Wang Y."/>
            <person name="Ye J."/>
            <person name="Ju F."/>
            <person name="Liu L."/>
            <person name="Boyd J.A."/>
            <person name="Deng Y."/>
            <person name="Parks D.H."/>
            <person name="Jiang X."/>
            <person name="Yin X."/>
            <person name="Woodcroft B.J."/>
            <person name="Tyson G.W."/>
            <person name="Hugenholtz P."/>
            <person name="Polz M.F."/>
            <person name="Zhang T."/>
        </authorList>
    </citation>
    <scope>NUCLEOTIDE SEQUENCE</scope>
    <source>
        <strain evidence="1">HKST-UBA01</strain>
    </source>
</reference>
<organism evidence="1 2">
    <name type="scientific">Eiseniibacteriota bacterium</name>
    <dbReference type="NCBI Taxonomy" id="2212470"/>
    <lineage>
        <taxon>Bacteria</taxon>
        <taxon>Candidatus Eiseniibacteriota</taxon>
    </lineage>
</organism>
<evidence type="ECO:0000313" key="2">
    <source>
        <dbReference type="Proteomes" id="UP000697710"/>
    </source>
</evidence>
<proteinExistence type="predicted"/>
<reference evidence="1" key="1">
    <citation type="submission" date="2020-04" db="EMBL/GenBank/DDBJ databases">
        <authorList>
            <person name="Zhang T."/>
        </authorList>
    </citation>
    <scope>NUCLEOTIDE SEQUENCE</scope>
    <source>
        <strain evidence="1">HKST-UBA01</strain>
    </source>
</reference>
<dbReference type="EMBL" id="JAGQHR010000439">
    <property type="protein sequence ID" value="MCA9728648.1"/>
    <property type="molecule type" value="Genomic_DNA"/>
</dbReference>
<accession>A0A956M0C5</accession>
<dbReference type="AlphaFoldDB" id="A0A956M0C5"/>
<evidence type="ECO:0008006" key="3">
    <source>
        <dbReference type="Google" id="ProtNLM"/>
    </source>
</evidence>
<dbReference type="Gene3D" id="2.60.40.4070">
    <property type="match status" value="1"/>
</dbReference>
<protein>
    <recommendedName>
        <fullName evidence="3">T9SS type A sorting domain-containing protein</fullName>
    </recommendedName>
</protein>
<name>A0A956M0C5_UNCEI</name>
<comment type="caution">
    <text evidence="1">The sequence shown here is derived from an EMBL/GenBank/DDBJ whole genome shotgun (WGS) entry which is preliminary data.</text>
</comment>
<gene>
    <name evidence="1" type="ORF">KC729_13245</name>
</gene>
<dbReference type="Proteomes" id="UP000697710">
    <property type="component" value="Unassembled WGS sequence"/>
</dbReference>
<feature type="non-terminal residue" evidence="1">
    <location>
        <position position="1"/>
    </location>
</feature>
<sequence length="108" mass="11529">VAQMAVPVGAPVTVESPFDPSFALWTSANPGPRPALHYALTTSGPVRLAIYDGTGRALGSVLEQAASGAHTVEWESWASARAPLPAGIYWVRLEALHQDRIVRLTVVR</sequence>